<name>L0KHZ3_MESAW</name>
<dbReference type="InterPro" id="IPR003856">
    <property type="entry name" value="LPS_length_determ_N"/>
</dbReference>
<sequence length="744" mass="79291">MAGSAVSRIELPRATPVAAPAPESRARVRPPRSAPNSATPSRQLLVTLASRKWIILLFAVVGGILAALAGITRPTMYEATSQLIIDAPARAALPASPGSAQDMIDSSIDDHITMLSSESHLRRVAAALRQPSPANATAQPQAGKGSSSQGPTPADPPTSHSFAGDLLKRLWPRDVVSTNAPQAAEAAEMKALRKGVRVGQELRSRVISVGFSDDDPARAALVANTFTKIYVDDLAQKSQASNMQELDAVVASLPKLQNELVDASNRLEEYRLSHGAVDQGSADKVAGERADLSQQISMSKADLAALESRLQRIQELRKQGAPAATLAEAAGTQELADLSARVARAPADKDLANAFSVAIEKVIADIVAEADIYRAQVEALGNRMRVLDAVAADTASRLAGLRALEPQVSLLTQRYNELLGRQQDLKRRIGAPSAGVSVLSVAWPPTIPQTLPPVFLVPPGMIAFGLLGAVLVLMRNRFDRTLRGEAEAEAVLRIPCVGLVPEPGRMHAKQLRDLVLGQPKSAYSRAVTSLLVAAAPNQARGRAPHTILLTPSVRADGATELAWGLALAATRLGNRVLLVDLQRAGSQLTPEFLRQFNGPKARHSFADYISSRCTLDDAVASIPEIGIDLTTMAPAEDLLALLARVDTAKCREDLHSAYSLVIINGPSGLAGPEAMFLKSWADAVLVTVRWARTSRHVARGVVEQLLSDGTLSVPVASVLTRVNLTRYGRYRFGDSADLLRERIS</sequence>
<feature type="compositionally biased region" description="Polar residues" evidence="7">
    <location>
        <begin position="132"/>
        <end position="151"/>
    </location>
</feature>
<protein>
    <submittedName>
        <fullName evidence="10">Uncharacterized protein involved in exopolysaccharide biosynthesis</fullName>
    </submittedName>
</protein>
<evidence type="ECO:0000256" key="5">
    <source>
        <dbReference type="ARBA" id="ARBA00023136"/>
    </source>
</evidence>
<feature type="coiled-coil region" evidence="6">
    <location>
        <begin position="253"/>
        <end position="316"/>
    </location>
</feature>
<keyword evidence="4 8" id="KW-1133">Transmembrane helix</keyword>
<accession>L0KHZ3</accession>
<dbReference type="Pfam" id="PF02706">
    <property type="entry name" value="Wzz"/>
    <property type="match status" value="1"/>
</dbReference>
<dbReference type="EMBL" id="CP003358">
    <property type="protein sequence ID" value="AGB44947.1"/>
    <property type="molecule type" value="Genomic_DNA"/>
</dbReference>
<keyword evidence="11" id="KW-1185">Reference proteome</keyword>
<dbReference type="GO" id="GO:0005886">
    <property type="term" value="C:plasma membrane"/>
    <property type="evidence" value="ECO:0007669"/>
    <property type="project" value="UniProtKB-SubCell"/>
</dbReference>
<evidence type="ECO:0000256" key="4">
    <source>
        <dbReference type="ARBA" id="ARBA00022989"/>
    </source>
</evidence>
<reference evidence="11" key="1">
    <citation type="submission" date="2012-02" db="EMBL/GenBank/DDBJ databases">
        <title>Complete sequence of Mesorhizobium australicum WSM2073.</title>
        <authorList>
            <person name="Lucas S."/>
            <person name="Han J."/>
            <person name="Lapidus A."/>
            <person name="Cheng J.-F."/>
            <person name="Goodwin L."/>
            <person name="Pitluck S."/>
            <person name="Peters L."/>
            <person name="Gu W."/>
            <person name="Detter J.C."/>
            <person name="Han C."/>
            <person name="Tapia R."/>
            <person name="Land M."/>
            <person name="Hauser L."/>
            <person name="Kyrpides N."/>
            <person name="Ivanova N."/>
            <person name="Pagani I."/>
            <person name="Reeve W.G."/>
            <person name="Howieson J.G."/>
            <person name="Tiwari R.P."/>
            <person name="O'Hara G.W."/>
            <person name="Atkins C.A."/>
            <person name="Ronson C.W."/>
            <person name="Nandasena K.G."/>
            <person name="Woyke T."/>
        </authorList>
    </citation>
    <scope>NUCLEOTIDE SEQUENCE [LARGE SCALE GENOMIC DNA]</scope>
    <source>
        <strain evidence="11">LMG 24608 / HAMBI 3006 / WSM2073</strain>
    </source>
</reference>
<evidence type="ECO:0000256" key="3">
    <source>
        <dbReference type="ARBA" id="ARBA00022692"/>
    </source>
</evidence>
<dbReference type="InterPro" id="IPR050445">
    <property type="entry name" value="Bact_polysacc_biosynth/exp"/>
</dbReference>
<dbReference type="InterPro" id="IPR027417">
    <property type="entry name" value="P-loop_NTPase"/>
</dbReference>
<dbReference type="eggNOG" id="COG3206">
    <property type="taxonomic scope" value="Bacteria"/>
</dbReference>
<dbReference type="GeneID" id="90989991"/>
<proteinExistence type="predicted"/>
<comment type="subcellular location">
    <subcellularLocation>
        <location evidence="1">Cell membrane</location>
        <topology evidence="1">Multi-pass membrane protein</topology>
    </subcellularLocation>
</comment>
<evidence type="ECO:0000313" key="10">
    <source>
        <dbReference type="EMBL" id="AGB44947.1"/>
    </source>
</evidence>
<dbReference type="PANTHER" id="PTHR32309:SF31">
    <property type="entry name" value="CAPSULAR EXOPOLYSACCHARIDE FAMILY"/>
    <property type="match status" value="1"/>
</dbReference>
<dbReference type="KEGG" id="mam:Mesau_02525"/>
<dbReference type="eggNOG" id="COG0489">
    <property type="taxonomic scope" value="Bacteria"/>
</dbReference>
<feature type="transmembrane region" description="Helical" evidence="8">
    <location>
        <begin position="53"/>
        <end position="71"/>
    </location>
</feature>
<dbReference type="AlphaFoldDB" id="L0KHZ3"/>
<keyword evidence="5 8" id="KW-0472">Membrane</keyword>
<feature type="region of interest" description="Disordered" evidence="7">
    <location>
        <begin position="131"/>
        <end position="163"/>
    </location>
</feature>
<dbReference type="SUPFAM" id="SSF52540">
    <property type="entry name" value="P-loop containing nucleoside triphosphate hydrolases"/>
    <property type="match status" value="1"/>
</dbReference>
<feature type="domain" description="Polysaccharide chain length determinant N-terminal" evidence="9">
    <location>
        <begin position="43"/>
        <end position="126"/>
    </location>
</feature>
<dbReference type="HOGENOM" id="CLU_009912_2_0_5"/>
<keyword evidence="6" id="KW-0175">Coiled coil</keyword>
<dbReference type="OrthoDB" id="230260at2"/>
<evidence type="ECO:0000256" key="1">
    <source>
        <dbReference type="ARBA" id="ARBA00004651"/>
    </source>
</evidence>
<dbReference type="PANTHER" id="PTHR32309">
    <property type="entry name" value="TYROSINE-PROTEIN KINASE"/>
    <property type="match status" value="1"/>
</dbReference>
<evidence type="ECO:0000256" key="2">
    <source>
        <dbReference type="ARBA" id="ARBA00022475"/>
    </source>
</evidence>
<keyword evidence="2" id="KW-1003">Cell membrane</keyword>
<dbReference type="STRING" id="754035.Mesau_02525"/>
<evidence type="ECO:0000256" key="8">
    <source>
        <dbReference type="SAM" id="Phobius"/>
    </source>
</evidence>
<evidence type="ECO:0000256" key="7">
    <source>
        <dbReference type="SAM" id="MobiDB-lite"/>
    </source>
</evidence>
<dbReference type="Proteomes" id="UP000010998">
    <property type="component" value="Chromosome"/>
</dbReference>
<evidence type="ECO:0000313" key="11">
    <source>
        <dbReference type="Proteomes" id="UP000010998"/>
    </source>
</evidence>
<organism evidence="10 11">
    <name type="scientific">Mesorhizobium australicum (strain HAMBI 3006 / LMG 24608 / WSM2073)</name>
    <dbReference type="NCBI Taxonomy" id="754035"/>
    <lineage>
        <taxon>Bacteria</taxon>
        <taxon>Pseudomonadati</taxon>
        <taxon>Pseudomonadota</taxon>
        <taxon>Alphaproteobacteria</taxon>
        <taxon>Hyphomicrobiales</taxon>
        <taxon>Phyllobacteriaceae</taxon>
        <taxon>Mesorhizobium</taxon>
    </lineage>
</organism>
<feature type="transmembrane region" description="Helical" evidence="8">
    <location>
        <begin position="453"/>
        <end position="474"/>
    </location>
</feature>
<evidence type="ECO:0000259" key="9">
    <source>
        <dbReference type="Pfam" id="PF02706"/>
    </source>
</evidence>
<dbReference type="RefSeq" id="WP_015316386.1">
    <property type="nucleotide sequence ID" value="NC_019973.1"/>
</dbReference>
<feature type="region of interest" description="Disordered" evidence="7">
    <location>
        <begin position="1"/>
        <end position="39"/>
    </location>
</feature>
<evidence type="ECO:0000256" key="6">
    <source>
        <dbReference type="SAM" id="Coils"/>
    </source>
</evidence>
<dbReference type="Gene3D" id="3.40.50.300">
    <property type="entry name" value="P-loop containing nucleotide triphosphate hydrolases"/>
    <property type="match status" value="1"/>
</dbReference>
<keyword evidence="3 8" id="KW-0812">Transmembrane</keyword>
<gene>
    <name evidence="10" type="ordered locus">Mesau_02525</name>
</gene>